<reference evidence="1" key="1">
    <citation type="submission" date="2018-05" db="EMBL/GenBank/DDBJ databases">
        <authorList>
            <person name="Lanie J.A."/>
            <person name="Ng W.-L."/>
            <person name="Kazmierczak K.M."/>
            <person name="Andrzejewski T.M."/>
            <person name="Davidsen T.M."/>
            <person name="Wayne K.J."/>
            <person name="Tettelin H."/>
            <person name="Glass J.I."/>
            <person name="Rusch D."/>
            <person name="Podicherti R."/>
            <person name="Tsui H.-C.T."/>
            <person name="Winkler M.E."/>
        </authorList>
    </citation>
    <scope>NUCLEOTIDE SEQUENCE</scope>
</reference>
<accession>A0A382DLY6</accession>
<gene>
    <name evidence="1" type="ORF">METZ01_LOCUS192059</name>
</gene>
<proteinExistence type="predicted"/>
<protein>
    <submittedName>
        <fullName evidence="1">Uncharacterized protein</fullName>
    </submittedName>
</protein>
<sequence>MDRENSTESLEIKTKKMMDLPISVFCCVDEKQSELKEFRVALLSLKVSMVNSDGYIIYAVAWGYSGGGMQADIQSKYIVFTKTDSHYLFIGAGDEWNNVYLKNGTNDWEKIYDSWSSDPVPSCTNEDEDRQIFGRLGEESASYIEWDDDGEFLILTDTYSEGLIKKEYDGQIQYFTKGFDFECLYEISNHWSLLTRWERT</sequence>
<dbReference type="AlphaFoldDB" id="A0A382DLY6"/>
<name>A0A382DLY6_9ZZZZ</name>
<organism evidence="1">
    <name type="scientific">marine metagenome</name>
    <dbReference type="NCBI Taxonomy" id="408172"/>
    <lineage>
        <taxon>unclassified sequences</taxon>
        <taxon>metagenomes</taxon>
        <taxon>ecological metagenomes</taxon>
    </lineage>
</organism>
<dbReference type="EMBL" id="UINC01039969">
    <property type="protein sequence ID" value="SVB39205.1"/>
    <property type="molecule type" value="Genomic_DNA"/>
</dbReference>
<evidence type="ECO:0000313" key="1">
    <source>
        <dbReference type="EMBL" id="SVB39205.1"/>
    </source>
</evidence>